<dbReference type="Proteomes" id="UP001162483">
    <property type="component" value="Unassembled WGS sequence"/>
</dbReference>
<sequence>RRAPSHQRGDSAQAHRVVVARLRAPESSGKTAGTRVVWQDCGHRVVWPRLRASSFLARLRASSQLAEQRASKSSGKDCVGTGESSARLRATESSGKSCGHPSQLANSEHRVNWAEQRHSSRGIRLKRGFRPSRGISLSRCFRAE</sequence>
<feature type="non-terminal residue" evidence="2">
    <location>
        <position position="1"/>
    </location>
</feature>
<organism evidence="2 3">
    <name type="scientific">Staurois parvus</name>
    <dbReference type="NCBI Taxonomy" id="386267"/>
    <lineage>
        <taxon>Eukaryota</taxon>
        <taxon>Metazoa</taxon>
        <taxon>Chordata</taxon>
        <taxon>Craniata</taxon>
        <taxon>Vertebrata</taxon>
        <taxon>Euteleostomi</taxon>
        <taxon>Amphibia</taxon>
        <taxon>Batrachia</taxon>
        <taxon>Anura</taxon>
        <taxon>Neobatrachia</taxon>
        <taxon>Ranoidea</taxon>
        <taxon>Ranidae</taxon>
        <taxon>Staurois</taxon>
    </lineage>
</organism>
<evidence type="ECO:0000256" key="1">
    <source>
        <dbReference type="SAM" id="MobiDB-lite"/>
    </source>
</evidence>
<evidence type="ECO:0000313" key="2">
    <source>
        <dbReference type="EMBL" id="CAI9551607.1"/>
    </source>
</evidence>
<accession>A0ABN9BV71</accession>
<keyword evidence="3" id="KW-1185">Reference proteome</keyword>
<dbReference type="EMBL" id="CATNWA010006192">
    <property type="protein sequence ID" value="CAI9551607.1"/>
    <property type="molecule type" value="Genomic_DNA"/>
</dbReference>
<comment type="caution">
    <text evidence="2">The sequence shown here is derived from an EMBL/GenBank/DDBJ whole genome shotgun (WGS) entry which is preliminary data.</text>
</comment>
<gene>
    <name evidence="2" type="ORF">SPARVUS_LOCUS3769949</name>
</gene>
<reference evidence="2" key="1">
    <citation type="submission" date="2023-05" db="EMBL/GenBank/DDBJ databases">
        <authorList>
            <person name="Stuckert A."/>
        </authorList>
    </citation>
    <scope>NUCLEOTIDE SEQUENCE</scope>
</reference>
<protein>
    <submittedName>
        <fullName evidence="2">Uncharacterized protein</fullName>
    </submittedName>
</protein>
<name>A0ABN9BV71_9NEOB</name>
<evidence type="ECO:0000313" key="3">
    <source>
        <dbReference type="Proteomes" id="UP001162483"/>
    </source>
</evidence>
<feature type="region of interest" description="Disordered" evidence="1">
    <location>
        <begin position="66"/>
        <end position="112"/>
    </location>
</feature>
<proteinExistence type="predicted"/>